<gene>
    <name evidence="1" type="ORF">K8V69_01450</name>
</gene>
<dbReference type="Pfam" id="PF10711">
    <property type="entry name" value="DUF2513"/>
    <property type="match status" value="1"/>
</dbReference>
<evidence type="ECO:0000313" key="2">
    <source>
        <dbReference type="Proteomes" id="UP000732527"/>
    </source>
</evidence>
<dbReference type="RefSeq" id="WP_101890538.1">
    <property type="nucleotide sequence ID" value="NZ_JBNPMF010000004.1"/>
</dbReference>
<proteinExistence type="predicted"/>
<dbReference type="InterPro" id="IPR019650">
    <property type="entry name" value="DUF2513"/>
</dbReference>
<dbReference type="AlphaFoldDB" id="A0A921EJX3"/>
<reference evidence="1" key="1">
    <citation type="journal article" date="2021" name="PeerJ">
        <title>Extensive microbial diversity within the chicken gut microbiome revealed by metagenomics and culture.</title>
        <authorList>
            <person name="Gilroy R."/>
            <person name="Ravi A."/>
            <person name="Getino M."/>
            <person name="Pursley I."/>
            <person name="Horton D.L."/>
            <person name="Alikhan N.F."/>
            <person name="Baker D."/>
            <person name="Gharbi K."/>
            <person name="Hall N."/>
            <person name="Watson M."/>
            <person name="Adriaenssens E.M."/>
            <person name="Foster-Nyarko E."/>
            <person name="Jarju S."/>
            <person name="Secka A."/>
            <person name="Antonio M."/>
            <person name="Oren A."/>
            <person name="Chaudhuri R.R."/>
            <person name="La Ragione R."/>
            <person name="Hildebrand F."/>
            <person name="Pallen M.J."/>
        </authorList>
    </citation>
    <scope>NUCLEOTIDE SEQUENCE</scope>
    <source>
        <strain evidence="1">CHK192-2623</strain>
    </source>
</reference>
<dbReference type="EMBL" id="DYYQ01000011">
    <property type="protein sequence ID" value="HJE48840.1"/>
    <property type="molecule type" value="Genomic_DNA"/>
</dbReference>
<name>A0A921EJX3_LACJH</name>
<dbReference type="Proteomes" id="UP000732527">
    <property type="component" value="Unassembled WGS sequence"/>
</dbReference>
<accession>A0A921EJX3</accession>
<organism evidence="1 2">
    <name type="scientific">Lactobacillus johnsonii</name>
    <dbReference type="NCBI Taxonomy" id="33959"/>
    <lineage>
        <taxon>Bacteria</taxon>
        <taxon>Bacillati</taxon>
        <taxon>Bacillota</taxon>
        <taxon>Bacilli</taxon>
        <taxon>Lactobacillales</taxon>
        <taxon>Lactobacillaceae</taxon>
        <taxon>Lactobacillus</taxon>
    </lineage>
</organism>
<comment type="caution">
    <text evidence="1">The sequence shown here is derived from an EMBL/GenBank/DDBJ whole genome shotgun (WGS) entry which is preliminary data.</text>
</comment>
<protein>
    <submittedName>
        <fullName evidence="1">DUF2513 domain-containing protein</fullName>
    </submittedName>
</protein>
<evidence type="ECO:0000313" key="1">
    <source>
        <dbReference type="EMBL" id="HJE48840.1"/>
    </source>
</evidence>
<reference evidence="1" key="2">
    <citation type="submission" date="2021-09" db="EMBL/GenBank/DDBJ databases">
        <authorList>
            <person name="Gilroy R."/>
        </authorList>
    </citation>
    <scope>NUCLEOTIDE SEQUENCE</scope>
    <source>
        <strain evidence="1">CHK192-2623</strain>
    </source>
</reference>
<sequence>MKLDHECVRSILLTIEEKHQYGKVLRLEEILQSDRLLEFNEDEIKYVLIKLADAKYISGTPTYGSNQLVDFDCSGLTWNGHQFLDTIRDPKVWKRTKEIASKLTSVSITMLSSIGSQVLAKLLGI</sequence>